<evidence type="ECO:0000313" key="3">
    <source>
        <dbReference type="Proteomes" id="UP000077701"/>
    </source>
</evidence>
<comment type="caution">
    <text evidence="2">The sequence shown here is derived from an EMBL/GenBank/DDBJ whole genome shotgun (WGS) entry which is preliminary data.</text>
</comment>
<dbReference type="Gene3D" id="3.60.10.10">
    <property type="entry name" value="Endonuclease/exonuclease/phosphatase"/>
    <property type="match status" value="1"/>
</dbReference>
<evidence type="ECO:0000259" key="1">
    <source>
        <dbReference type="Pfam" id="PF03372"/>
    </source>
</evidence>
<dbReference type="OrthoDB" id="3436161at2"/>
<dbReference type="Proteomes" id="UP000077701">
    <property type="component" value="Unassembled WGS sequence"/>
</dbReference>
<dbReference type="RefSeq" id="WP_068902978.1">
    <property type="nucleotide sequence ID" value="NZ_BDCX01000018.1"/>
</dbReference>
<dbReference type="InterPro" id="IPR005135">
    <property type="entry name" value="Endo/exonuclease/phosphatase"/>
</dbReference>
<name>A0A161MES3_9ACTN</name>
<proteinExistence type="predicted"/>
<dbReference type="Pfam" id="PF03372">
    <property type="entry name" value="Exo_endo_phos"/>
    <property type="match status" value="1"/>
</dbReference>
<evidence type="ECO:0000313" key="2">
    <source>
        <dbReference type="EMBL" id="GAT70583.1"/>
    </source>
</evidence>
<dbReference type="InterPro" id="IPR036691">
    <property type="entry name" value="Endo/exonu/phosph_ase_sf"/>
</dbReference>
<dbReference type="GO" id="GO:0003824">
    <property type="term" value="F:catalytic activity"/>
    <property type="evidence" value="ECO:0007669"/>
    <property type="project" value="InterPro"/>
</dbReference>
<gene>
    <name evidence="2" type="ORF">PS9374_06269</name>
</gene>
<dbReference type="EMBL" id="BDCX01000018">
    <property type="protein sequence ID" value="GAT70583.1"/>
    <property type="molecule type" value="Genomic_DNA"/>
</dbReference>
<sequence length="264" mass="28587">MKVLSFNVLVGGEERFDEIRSIVAAERPDLLVLQECVGWEDGGRLRELAGAIGIPGGDEHLVVGTANRRPSGRRYNVCLASRAPILRRAVHAPPFMAHCAVEVELASPGGGDPLLVLGTHLVASDEDARLAEADELLRLLPPELLAVRDCLLVGDLNGLSRHDPYPDDLADRLAEAGIDKYGRPPRFEVMDRLEKAGWVDALRARPRSSRWATAPRGGAGVLVDTRSDYIMLSQPLAARLEWADVVETGTASDHHAVVALLDGH</sequence>
<accession>A0A161MES3</accession>
<dbReference type="SUPFAM" id="SSF56219">
    <property type="entry name" value="DNase I-like"/>
    <property type="match status" value="1"/>
</dbReference>
<keyword evidence="3" id="KW-1185">Reference proteome</keyword>
<feature type="domain" description="Endonuclease/exonuclease/phosphatase" evidence="1">
    <location>
        <begin position="4"/>
        <end position="254"/>
    </location>
</feature>
<protein>
    <submittedName>
        <fullName evidence="2">Nuclease</fullName>
    </submittedName>
</protein>
<organism evidence="2 3">
    <name type="scientific">Planomonospora sphaerica</name>
    <dbReference type="NCBI Taxonomy" id="161355"/>
    <lineage>
        <taxon>Bacteria</taxon>
        <taxon>Bacillati</taxon>
        <taxon>Actinomycetota</taxon>
        <taxon>Actinomycetes</taxon>
        <taxon>Streptosporangiales</taxon>
        <taxon>Streptosporangiaceae</taxon>
        <taxon>Planomonospora</taxon>
    </lineage>
</organism>
<dbReference type="STRING" id="161355.PS9374_06269"/>
<dbReference type="AlphaFoldDB" id="A0A161MES3"/>
<reference evidence="3" key="2">
    <citation type="submission" date="2016-04" db="EMBL/GenBank/DDBJ databases">
        <title>Planomonospora sphaerica JCM9374 whole genome shotgun sequence.</title>
        <authorList>
            <person name="Suzuki T."/>
            <person name="Dohra H."/>
            <person name="Kodani S."/>
        </authorList>
    </citation>
    <scope>NUCLEOTIDE SEQUENCE [LARGE SCALE GENOMIC DNA]</scope>
    <source>
        <strain evidence="3">JCM 9374</strain>
    </source>
</reference>
<reference evidence="2 3" key="1">
    <citation type="journal article" date="2016" name="Genome Announc.">
        <title>Draft Genome Sequence of Planomonospora sphaerica JCM9374, a Rare Actinomycete.</title>
        <authorList>
            <person name="Dohra H."/>
            <person name="Suzuki T."/>
            <person name="Inoue Y."/>
            <person name="Kodani S."/>
        </authorList>
    </citation>
    <scope>NUCLEOTIDE SEQUENCE [LARGE SCALE GENOMIC DNA]</scope>
    <source>
        <strain evidence="2 3">JCM 9374</strain>
    </source>
</reference>